<evidence type="ECO:0000259" key="5">
    <source>
        <dbReference type="PROSITE" id="PS50011"/>
    </source>
</evidence>
<dbReference type="Gene3D" id="1.10.510.10">
    <property type="entry name" value="Transferase(Phosphotransferase) domain 1"/>
    <property type="match status" value="1"/>
</dbReference>
<keyword evidence="3" id="KW-0418">Kinase</keyword>
<proteinExistence type="predicted"/>
<dbReference type="PANTHER" id="PTHR43289">
    <property type="entry name" value="MITOGEN-ACTIVATED PROTEIN KINASE KINASE KINASE 20-RELATED"/>
    <property type="match status" value="1"/>
</dbReference>
<dbReference type="Pfam" id="PF20703">
    <property type="entry name" value="nSTAND1"/>
    <property type="match status" value="1"/>
</dbReference>
<dbReference type="InterPro" id="IPR000719">
    <property type="entry name" value="Prot_kinase_dom"/>
</dbReference>
<accession>A0A7W8A2H3</accession>
<dbReference type="GO" id="GO:0005524">
    <property type="term" value="F:ATP binding"/>
    <property type="evidence" value="ECO:0007669"/>
    <property type="project" value="UniProtKB-KW"/>
</dbReference>
<organism evidence="6 7">
    <name type="scientific">Nonomuraea endophytica</name>
    <dbReference type="NCBI Taxonomy" id="714136"/>
    <lineage>
        <taxon>Bacteria</taxon>
        <taxon>Bacillati</taxon>
        <taxon>Actinomycetota</taxon>
        <taxon>Actinomycetes</taxon>
        <taxon>Streptosporangiales</taxon>
        <taxon>Streptosporangiaceae</taxon>
        <taxon>Nonomuraea</taxon>
    </lineage>
</organism>
<sequence>MNGEPLRLGDYWLAGRLGAGGQGVVYEAYDEAANRVAVKVLHAYLSGDSALRRRFLREVRAAQRVASFCTARIIDHDLTGERPYLVTEFVAGPSLRGAAPFTGDALHRLALGVATALAAIHHAGVVHRDLKPENVLLGPDGPRVIDFGIARAAGLSMTSTGELTGTPMYMAPEVFSGGRAEPAADVFAWGALVYFAATGRDAFTAPTTVAVINRLLNDEPDLSPVPAPLRPHVAAALAKDPELRPSAPDLLTALLGATMAEEPLMASGAREAATVRPPGELAGEPALGLVAEQVYAALPPAQRELARQVLLRLVDVREGEESPRSATLGELLDGGPAAEPVLAELERARLIERGPDTVSLGRPALLRAWPRLHEWVAGDRAALARHRRLGEAARRWSAHGRRDEDLLSGTALREALDRPVPGHLTLNATERAFVEASRSHAQGRARRRRLVAGGVAVLTVTALVAGVLAWQQTRLSQASGKQLADKQAEERARLVALQADGLRQTDPAKAMALSAAAYRIAPVPEAKAAVLSSLAQPETHTFKDPLLTNTGRTLSRDGSLLVSAGDDRVRVYDVRSGAVKREFGGVGPGPFRAALSPDGDTLALGAYGKIRLWSLRTGRPVAEDRSKDVLGTGANMPGSLRFSPAGGYLEVTANQGGPFIGLWSRAAGTFTRHGTGDQEVGPGDRFTVMDDTGEDEGGSAVRALPSGPARKLPRRLPGMVAGITPDGAAAAVSEEANLAMIRLADGKRVRDFPGEAQTADFSADGAYMVTLSHLSDYGVVVTAPSVVTLWRVADRARLMRFTTTAPLTQRPALSADNERLTLLDDGGQATVYDLAQYTAGEHALPAGTTRLRMTADGSTAYGLAGSEARSWALPSFTPARPPVKAFGKLEFGLEPDIALSPDGRTLLSVVPNDQTTPIQVWDTATGRRTGIIKRPQEGVADNMGRMVFSPDGRWAAIGFIWSSDYPGTGHVALVDVPGRRIAKVFGPVSSQDLSFSADGRHLLAGDSVRVDVIDLAAMTVLPRTSGPGTVARLWMVLDHAGKRGAAPYGGSGVALWDATTWKPTGQVFQVPGTVRGAAFSPDGRTLALAHDEQVTVFDLDTGRQLGAARTVAAARPEMDDLEAAPRLAFLPGGDLRVLGYDGTLRDLPVSAERALPRVCARMERPLSGADWRAYVGDDLPFRDPCA</sequence>
<dbReference type="SUPFAM" id="SSF101908">
    <property type="entry name" value="Putative isomerase YbhE"/>
    <property type="match status" value="1"/>
</dbReference>
<evidence type="ECO:0000313" key="6">
    <source>
        <dbReference type="EMBL" id="MBB5078300.1"/>
    </source>
</evidence>
<dbReference type="Pfam" id="PF00069">
    <property type="entry name" value="Pkinase"/>
    <property type="match status" value="1"/>
</dbReference>
<evidence type="ECO:0000313" key="7">
    <source>
        <dbReference type="Proteomes" id="UP000568380"/>
    </source>
</evidence>
<dbReference type="SUPFAM" id="SSF56112">
    <property type="entry name" value="Protein kinase-like (PK-like)"/>
    <property type="match status" value="1"/>
</dbReference>
<gene>
    <name evidence="6" type="ORF">HNR40_003775</name>
</gene>
<dbReference type="Proteomes" id="UP000568380">
    <property type="component" value="Unassembled WGS sequence"/>
</dbReference>
<dbReference type="GO" id="GO:0004674">
    <property type="term" value="F:protein serine/threonine kinase activity"/>
    <property type="evidence" value="ECO:0007669"/>
    <property type="project" value="TreeGrafter"/>
</dbReference>
<dbReference type="SMART" id="SM00220">
    <property type="entry name" value="S_TKc"/>
    <property type="match status" value="1"/>
</dbReference>
<comment type="caution">
    <text evidence="6">The sequence shown here is derived from an EMBL/GenBank/DDBJ whole genome shotgun (WGS) entry which is preliminary data.</text>
</comment>
<keyword evidence="2" id="KW-0547">Nucleotide-binding</keyword>
<keyword evidence="4" id="KW-0067">ATP-binding</keyword>
<name>A0A7W8A2H3_9ACTN</name>
<dbReference type="InterPro" id="IPR001680">
    <property type="entry name" value="WD40_rpt"/>
</dbReference>
<dbReference type="SMART" id="SM00320">
    <property type="entry name" value="WD40"/>
    <property type="match status" value="3"/>
</dbReference>
<dbReference type="PROSITE" id="PS50011">
    <property type="entry name" value="PROTEIN_KINASE_DOM"/>
    <property type="match status" value="1"/>
</dbReference>
<evidence type="ECO:0000256" key="2">
    <source>
        <dbReference type="ARBA" id="ARBA00022741"/>
    </source>
</evidence>
<keyword evidence="1 6" id="KW-0808">Transferase</keyword>
<keyword evidence="7" id="KW-1185">Reference proteome</keyword>
<evidence type="ECO:0000256" key="1">
    <source>
        <dbReference type="ARBA" id="ARBA00022679"/>
    </source>
</evidence>
<dbReference type="AlphaFoldDB" id="A0A7W8A2H3"/>
<dbReference type="InterPro" id="IPR049052">
    <property type="entry name" value="nSTAND1"/>
</dbReference>
<dbReference type="PROSITE" id="PS00108">
    <property type="entry name" value="PROTEIN_KINASE_ST"/>
    <property type="match status" value="1"/>
</dbReference>
<dbReference type="PANTHER" id="PTHR43289:SF34">
    <property type="entry name" value="SERINE_THREONINE-PROTEIN KINASE YBDM-RELATED"/>
    <property type="match status" value="1"/>
</dbReference>
<dbReference type="RefSeq" id="WP_184962852.1">
    <property type="nucleotide sequence ID" value="NZ_JACHIN010000004.1"/>
</dbReference>
<dbReference type="InterPro" id="IPR015943">
    <property type="entry name" value="WD40/YVTN_repeat-like_dom_sf"/>
</dbReference>
<reference evidence="6 7" key="1">
    <citation type="submission" date="2020-08" db="EMBL/GenBank/DDBJ databases">
        <title>Genomic Encyclopedia of Type Strains, Phase IV (KMG-IV): sequencing the most valuable type-strain genomes for metagenomic binning, comparative biology and taxonomic classification.</title>
        <authorList>
            <person name="Goeker M."/>
        </authorList>
    </citation>
    <scope>NUCLEOTIDE SEQUENCE [LARGE SCALE GENOMIC DNA]</scope>
    <source>
        <strain evidence="6 7">DSM 45385</strain>
    </source>
</reference>
<dbReference type="EMBL" id="JACHIN010000004">
    <property type="protein sequence ID" value="MBB5078300.1"/>
    <property type="molecule type" value="Genomic_DNA"/>
</dbReference>
<dbReference type="SUPFAM" id="SSF82171">
    <property type="entry name" value="DPP6 N-terminal domain-like"/>
    <property type="match status" value="1"/>
</dbReference>
<evidence type="ECO:0000256" key="4">
    <source>
        <dbReference type="ARBA" id="ARBA00022840"/>
    </source>
</evidence>
<dbReference type="Gene3D" id="2.130.10.10">
    <property type="entry name" value="YVTN repeat-like/Quinoprotein amine dehydrogenase"/>
    <property type="match status" value="3"/>
</dbReference>
<dbReference type="InterPro" id="IPR011009">
    <property type="entry name" value="Kinase-like_dom_sf"/>
</dbReference>
<feature type="domain" description="Protein kinase" evidence="5">
    <location>
        <begin position="11"/>
        <end position="265"/>
    </location>
</feature>
<dbReference type="InterPro" id="IPR008271">
    <property type="entry name" value="Ser/Thr_kinase_AS"/>
</dbReference>
<dbReference type="CDD" id="cd14014">
    <property type="entry name" value="STKc_PknB_like"/>
    <property type="match status" value="1"/>
</dbReference>
<protein>
    <submittedName>
        <fullName evidence="6">WD40 repeat protein/tRNA A-37 threonylcarbamoyl transferase component Bud32</fullName>
    </submittedName>
</protein>
<evidence type="ECO:0000256" key="3">
    <source>
        <dbReference type="ARBA" id="ARBA00022777"/>
    </source>
</evidence>
<dbReference type="Gene3D" id="3.30.200.20">
    <property type="entry name" value="Phosphorylase Kinase, domain 1"/>
    <property type="match status" value="1"/>
</dbReference>